<dbReference type="PANTHER" id="PTHR11647">
    <property type="entry name" value="HYDRANTOINASE/DIHYDROPYRIMIDINASE FAMILY MEMBER"/>
    <property type="match status" value="1"/>
</dbReference>
<evidence type="ECO:0000313" key="2">
    <source>
        <dbReference type="EMBL" id="MFC0264269.1"/>
    </source>
</evidence>
<dbReference type="Gene3D" id="3.20.20.140">
    <property type="entry name" value="Metal-dependent hydrolases"/>
    <property type="match status" value="2"/>
</dbReference>
<comment type="caution">
    <text evidence="2">The sequence shown here is derived from an EMBL/GenBank/DDBJ whole genome shotgun (WGS) entry which is preliminary data.</text>
</comment>
<dbReference type="InterPro" id="IPR050378">
    <property type="entry name" value="Metallo-dep_Hydrolases_sf"/>
</dbReference>
<dbReference type="PROSITE" id="PS51257">
    <property type="entry name" value="PROKAR_LIPOPROTEIN"/>
    <property type="match status" value="1"/>
</dbReference>
<gene>
    <name evidence="2" type="ORF">ACFFIP_16395</name>
</gene>
<dbReference type="Pfam" id="PF07969">
    <property type="entry name" value="Amidohydro_3"/>
    <property type="match status" value="1"/>
</dbReference>
<dbReference type="InterPro" id="IPR013108">
    <property type="entry name" value="Amidohydro_3"/>
</dbReference>
<proteinExistence type="predicted"/>
<name>A0ABV6FWN2_9BACT</name>
<feature type="domain" description="Amidohydrolase 3" evidence="1">
    <location>
        <begin position="84"/>
        <end position="514"/>
    </location>
</feature>
<protein>
    <submittedName>
        <fullName evidence="2">Amidohydrolase family protein</fullName>
    </submittedName>
</protein>
<dbReference type="Gene3D" id="3.30.1490.130">
    <property type="entry name" value="D-aminoacylase. Domain 3"/>
    <property type="match status" value="1"/>
</dbReference>
<dbReference type="Gene3D" id="2.30.40.10">
    <property type="entry name" value="Urease, subunit C, domain 1"/>
    <property type="match status" value="1"/>
</dbReference>
<dbReference type="EMBL" id="JBHLWI010000048">
    <property type="protein sequence ID" value="MFC0264269.1"/>
    <property type="molecule type" value="Genomic_DNA"/>
</dbReference>
<sequence>MKILSGKLFNLPFFDINSIWLILVISGMMFSCGPKVQELDYLIVNALVFSGENEGPIHTDVGIKGEEIVFVGNSGQKRLKAVKVLEAKGLILAPGFIDPHTHLDRDLSSPEYQSNLASLMQGVTTVFAGNDGNSPLPIGRKLEEWERNGIGTNAGLFVGHGAVRRVVLGLEAKQPTAEDLTEMEVLVAKSMEEGAFGLSTGLFYAPGSYAKEEEVVALAQVAASYGGIYDTHIRDESSYSIGLLASIEEAINIGRKTGIAVHISHIKALGTDLWGKSKEVIALIESAQKEGINVTANQYPYLASKTSFRATVIPRWAEDGGNDAMLVRFGNLEIRNRLIQEITENIRIRGGAEALVFSESENPIYDGMSLREFADMRKLSEAEAAMAILTEEPNLGVVSYNMVEEDLKNFMLKDWVVTGSDGGSGHPRKYGAFARKIGYYAHREKWTGLSFAIHQSTAKTARILGLDRRGLIQEGYFADLVLIDLERYLDKATFESPYELAEGVEYVFVNGNLVINKGEFSSDLKGKALRLNQTKK</sequence>
<dbReference type="InterPro" id="IPR023100">
    <property type="entry name" value="D-aminoacylase_insert_dom_sf"/>
</dbReference>
<accession>A0ABV6FWN2</accession>
<dbReference type="InterPro" id="IPR032466">
    <property type="entry name" value="Metal_Hydrolase"/>
</dbReference>
<dbReference type="PANTHER" id="PTHR11647:SF1">
    <property type="entry name" value="COLLAPSIN RESPONSE MEDIATOR PROTEIN"/>
    <property type="match status" value="1"/>
</dbReference>
<dbReference type="InterPro" id="IPR011059">
    <property type="entry name" value="Metal-dep_hydrolase_composite"/>
</dbReference>
<keyword evidence="3" id="KW-1185">Reference proteome</keyword>
<organism evidence="2 3">
    <name type="scientific">Fontibacter flavus</name>
    <dbReference type="NCBI Taxonomy" id="654838"/>
    <lineage>
        <taxon>Bacteria</taxon>
        <taxon>Pseudomonadati</taxon>
        <taxon>Bacteroidota</taxon>
        <taxon>Cytophagia</taxon>
        <taxon>Cytophagales</taxon>
        <taxon>Cyclobacteriaceae</taxon>
        <taxon>Fontibacter</taxon>
    </lineage>
</organism>
<evidence type="ECO:0000313" key="3">
    <source>
        <dbReference type="Proteomes" id="UP001589797"/>
    </source>
</evidence>
<dbReference type="Proteomes" id="UP001589797">
    <property type="component" value="Unassembled WGS sequence"/>
</dbReference>
<dbReference type="SUPFAM" id="SSF51338">
    <property type="entry name" value="Composite domain of metallo-dependent hydrolases"/>
    <property type="match status" value="1"/>
</dbReference>
<dbReference type="RefSeq" id="WP_382388790.1">
    <property type="nucleotide sequence ID" value="NZ_JBHLWI010000048.1"/>
</dbReference>
<dbReference type="CDD" id="cd01297">
    <property type="entry name" value="D-aminoacylase"/>
    <property type="match status" value="1"/>
</dbReference>
<reference evidence="2 3" key="1">
    <citation type="submission" date="2024-09" db="EMBL/GenBank/DDBJ databases">
        <authorList>
            <person name="Sun Q."/>
            <person name="Mori K."/>
        </authorList>
    </citation>
    <scope>NUCLEOTIDE SEQUENCE [LARGE SCALE GENOMIC DNA]</scope>
    <source>
        <strain evidence="2 3">CCM 7650</strain>
    </source>
</reference>
<dbReference type="SUPFAM" id="SSF51556">
    <property type="entry name" value="Metallo-dependent hydrolases"/>
    <property type="match status" value="1"/>
</dbReference>
<evidence type="ECO:0000259" key="1">
    <source>
        <dbReference type="Pfam" id="PF07969"/>
    </source>
</evidence>